<dbReference type="EMBL" id="VNHS01000011">
    <property type="protein sequence ID" value="TYP70586.1"/>
    <property type="molecule type" value="Genomic_DNA"/>
</dbReference>
<gene>
    <name evidence="3" type="ORF">BCM02_11192</name>
</gene>
<evidence type="ECO:0000313" key="3">
    <source>
        <dbReference type="EMBL" id="TYP70586.1"/>
    </source>
</evidence>
<dbReference type="AlphaFoldDB" id="A0A5S5BWA3"/>
<sequence length="714" mass="72743">MSGRSAKGGVRGSAGSGGGDRVVAGNGAGRGAAGSGGARGHGEARVRGAGQRDLRRERPVRTRHGARFMLLAFAAVAGWAAQGRGGAAEWLLFAAAAAAAAVAWVVPYLGAGRITAERSVESGRPEDGGQLTVRLTIRASLPMPLMWVAVGEEIRNLSASGENGLEARFVYVPWFSRTRTLTYTVSGLRRGELAFDGPTVACGDLLGMTARTFYPACSGSVTVRPRPPRGENANPPGGAMPGGVDAGGAGAAAGAAAWQRDSRVRLQPGASPQTRIYRPGDPLRLVSWRAMARGLGMQTRVGSPEPPGEIALLLDISAASYAGSDRQFDAAAGRAAAALRETVAAGRSATLLAGGRRWRVRAGDGAALLAAEEALGQLRVSGEIRLDEWLPAALAGLPRGADVVCVTADPRSINPAAGYGARAGRAARRAARNEAAGHAADGRPAMPGSLGAGFVRGADLKAGDAAGLAGGSGAMADVGPGFAADREAKPGIVRAGTVEDWEAGANTVAGHAEADAWAVAMAGREAVAQAEAAEKAGMAGGVEANASARLPREAEAKMTDAPMGSAEKNAALDARLEGSSERQAGDPPVAAGETAFKPDRGGEYARGLDREFAQMRSASDVGRKAKRRRDAKADAAAIEGMERMAASAKWVQSRGGTFHLWLGIGSAAGQSEAWMQTAGGAGMRVVPLKLTDSYLAEPVVTAVREEGAAGHGRT</sequence>
<organism evidence="3 4">
    <name type="scientific">Paenibacillus methanolicus</name>
    <dbReference type="NCBI Taxonomy" id="582686"/>
    <lineage>
        <taxon>Bacteria</taxon>
        <taxon>Bacillati</taxon>
        <taxon>Bacillota</taxon>
        <taxon>Bacilli</taxon>
        <taxon>Bacillales</taxon>
        <taxon>Paenibacillaceae</taxon>
        <taxon>Paenibacillus</taxon>
    </lineage>
</organism>
<feature type="transmembrane region" description="Helical" evidence="2">
    <location>
        <begin position="87"/>
        <end position="109"/>
    </location>
</feature>
<dbReference type="PANTHER" id="PTHR34351">
    <property type="entry name" value="SLR1927 PROTEIN-RELATED"/>
    <property type="match status" value="1"/>
</dbReference>
<feature type="region of interest" description="Disordered" evidence="1">
    <location>
        <begin position="1"/>
        <end position="59"/>
    </location>
</feature>
<keyword evidence="2" id="KW-1133">Transmembrane helix</keyword>
<reference evidence="3 4" key="1">
    <citation type="submission" date="2019-07" db="EMBL/GenBank/DDBJ databases">
        <title>Genomic Encyclopedia of Type Strains, Phase III (KMG-III): the genomes of soil and plant-associated and newly described type strains.</title>
        <authorList>
            <person name="Whitman W."/>
        </authorList>
    </citation>
    <scope>NUCLEOTIDE SEQUENCE [LARGE SCALE GENOMIC DNA]</scope>
    <source>
        <strain evidence="3 4">BL24</strain>
    </source>
</reference>
<feature type="compositionally biased region" description="Basic and acidic residues" evidence="1">
    <location>
        <begin position="574"/>
        <end position="584"/>
    </location>
</feature>
<name>A0A5S5BWA3_9BACL</name>
<evidence type="ECO:0000256" key="2">
    <source>
        <dbReference type="SAM" id="Phobius"/>
    </source>
</evidence>
<keyword evidence="2" id="KW-0812">Transmembrane</keyword>
<feature type="compositionally biased region" description="Basic and acidic residues" evidence="1">
    <location>
        <begin position="40"/>
        <end position="59"/>
    </location>
</feature>
<evidence type="ECO:0000256" key="1">
    <source>
        <dbReference type="SAM" id="MobiDB-lite"/>
    </source>
</evidence>
<keyword evidence="4" id="KW-1185">Reference proteome</keyword>
<proteinExistence type="predicted"/>
<dbReference type="Proteomes" id="UP000323257">
    <property type="component" value="Unassembled WGS sequence"/>
</dbReference>
<dbReference type="PANTHER" id="PTHR34351:SF2">
    <property type="entry name" value="DUF58 DOMAIN-CONTAINING PROTEIN"/>
    <property type="match status" value="1"/>
</dbReference>
<dbReference type="RefSeq" id="WP_148932156.1">
    <property type="nucleotide sequence ID" value="NZ_VNHS01000011.1"/>
</dbReference>
<dbReference type="OrthoDB" id="140416at2"/>
<protein>
    <submittedName>
        <fullName evidence="3">Uncharacterized protein (DUF58 family)</fullName>
    </submittedName>
</protein>
<accession>A0A5S5BWA3</accession>
<comment type="caution">
    <text evidence="3">The sequence shown here is derived from an EMBL/GenBank/DDBJ whole genome shotgun (WGS) entry which is preliminary data.</text>
</comment>
<feature type="region of interest" description="Disordered" evidence="1">
    <location>
        <begin position="574"/>
        <end position="603"/>
    </location>
</feature>
<keyword evidence="2" id="KW-0472">Membrane</keyword>
<feature type="compositionally biased region" description="Gly residues" evidence="1">
    <location>
        <begin position="9"/>
        <end position="39"/>
    </location>
</feature>
<evidence type="ECO:0000313" key="4">
    <source>
        <dbReference type="Proteomes" id="UP000323257"/>
    </source>
</evidence>